<feature type="compositionally biased region" description="Basic residues" evidence="8">
    <location>
        <begin position="1311"/>
        <end position="1323"/>
    </location>
</feature>
<keyword evidence="10" id="KW-1185">Reference proteome</keyword>
<dbReference type="Gene3D" id="2.30.30.140">
    <property type="match status" value="1"/>
</dbReference>
<sequence>MGHQLPQRLKEAGTKLENPPSSKDSLIKLLKQAATCLSELDQSPSQSLLESMQPCLNAIVKPELLKHSDKDVKLLVATCICEITRITAPEAPYSDDVLRDIFRLIVAIFGGLGDTNGPSFGRRVAILETVARYRSFVVMLDLECDDLVNDMFRTFLSVARDDYLDNVLMSMQTIMVLLLDESEDIQDELLLVLLSALGRGKDEVSLAARRLAMNVVEHCAGKLEPYVNPFLISALSGDKHFVDDELDYHEIIYHIYRCAPEILHGVVPYMTGELLTDQLDVRLKSVNLLGRLFALPGHVISQAYLPLFSEFLKRLTDRVVEVRISVVEHVKECLLSNPFRTEAPEIISALSARLLDYDENVRKEVVAAICDVANSSLKSIPTETIRLVAERLRDKSIVVKSYTMERLAEIYRLYCLKDSDNLIGNGEYDWIPGKLLRCFYDKDFRSKEIEILLSDSLFPLELSNKEKVRHWVTAFSKFEKVDVKALEQLLAQKHRLQQEMQAYLSLRLKHQDDGSPELQKRILGCFKTMSRSFKDPVKAEECFETFNQLKDANIWKILTTLLDSHTSTHQASTARADLLMILGDKHPLYDFMRTLSIKCSYEPFNEDLVEEIMSEVVMYKSSGDENQQLVRACMKLLEILSGFFPSLFNGTEESLVHLLKEDDDNIKEGIVHVLAKVGGVIRDQLVKTSSSVDLLLERLCLEGTRRQAKYSVPALAAVTEDDGLKALSVLYKRLVDMLEKKQTHLPAILQSLGCIAQIAMPVFETREEEVLGFIQNEVLNCSNTSEDILKKEWDERSDLCLLKIYGIKTLVMSYLPAKDAQLRTGIDKLLRMLKNILTFGELSEDIKSSEVDKAHLRLASAKAVLRLSKHWDHIIPVDVFHLVLRTAQDGYPQVRNRFLSKVHQYLKDRVVDGKYACAFLFGIFGSTDFKEDRHNIVEIVDMYRREVKGRHVFLQSNGNLQIAYPEHILSYLVHALVHHPAFPGVECVDVKEFEPVYRVLQTFLSSLVSQGEGQYETSAGKKQESLSAIMSIFHGIKCSEDVVDGSKSKNAHAICDLGLSIVKHLVGNEVESTCSSQSISLPSMLYRPVVRNEGDDSQASEEQQLSWLAGDDVVAQLHSLFLENEERVKSEVTKDGENLMSSDKYETEVPLGKIMRILKAHGTKKKNKKEHDTQKKNEVAEILPAERENLETDIDILGVIKEMGLDSLQEAKSLEAGKISDSLEDQANEGIAGEDKGKESHFVKKNVKTKKSKASKRGPKSRKRHSQDVLNETDDHSHVGKELILEEDKSEPDNHFDLSPSCLPTDEKSSTKSKAKGSSKRLKGNLGAIGDAGNGSKDSTKIHDSDKKIRKRKRKSITGLEKPSLMNASKRDLDLIGRRIQVWWPMDKEFYQGVVQSYDPGAKKHLVLYDDGDVENLRLDKEIWDYVEEDQTSEKSDAAPSLSLSTDTALERKVKKAKTSAVSKEKKHVAEKSSNPRGRKRRNPGKNRSNGVRISEDTNSHDVERRGSSDVENAEQQPDSDGEEENSDDSGNKKESVAQAEKQMEESEDQPNSLKEESISEEEKVDGTESAKDSPQEQSVSEDENGAGTESAKGSGDSDNEPLSKWKLRAGKAV</sequence>
<dbReference type="CDD" id="cd19953">
    <property type="entry name" value="PDS5"/>
    <property type="match status" value="1"/>
</dbReference>
<dbReference type="HOGENOM" id="CLU_002325_1_0_1"/>
<feature type="compositionally biased region" description="Basic and acidic residues" evidence="8">
    <location>
        <begin position="1554"/>
        <end position="1575"/>
    </location>
</feature>
<dbReference type="GO" id="GO:0035825">
    <property type="term" value="P:homologous recombination"/>
    <property type="evidence" value="ECO:0007669"/>
    <property type="project" value="UniProtKB-ARBA"/>
</dbReference>
<keyword evidence="5" id="KW-0234">DNA repair</keyword>
<dbReference type="GO" id="GO:0005634">
    <property type="term" value="C:nucleus"/>
    <property type="evidence" value="ECO:0000318"/>
    <property type="project" value="GO_Central"/>
</dbReference>
<dbReference type="eggNOG" id="KOG1525">
    <property type="taxonomic scope" value="Eukaryota"/>
</dbReference>
<proteinExistence type="predicted"/>
<evidence type="ECO:0000256" key="6">
    <source>
        <dbReference type="ARBA" id="ARBA00023242"/>
    </source>
</evidence>
<feature type="region of interest" description="Disordered" evidence="8">
    <location>
        <begin position="1"/>
        <end position="22"/>
    </location>
</feature>
<dbReference type="SUPFAM" id="SSF63748">
    <property type="entry name" value="Tudor/PWWP/MBT"/>
    <property type="match status" value="1"/>
</dbReference>
<comment type="subcellular location">
    <subcellularLocation>
        <location evidence="1">Nucleus</location>
    </subcellularLocation>
</comment>
<keyword evidence="7" id="KW-0131">Cell cycle</keyword>
<evidence type="ECO:0000256" key="5">
    <source>
        <dbReference type="ARBA" id="ARBA00023204"/>
    </source>
</evidence>
<feature type="compositionally biased region" description="Basic and acidic residues" evidence="8">
    <location>
        <begin position="1338"/>
        <end position="1347"/>
    </location>
</feature>
<keyword evidence="4" id="KW-0498">Mitosis</keyword>
<feature type="compositionally biased region" description="Basic and acidic residues" evidence="8">
    <location>
        <begin position="1273"/>
        <end position="1296"/>
    </location>
</feature>
<evidence type="ECO:0000256" key="2">
    <source>
        <dbReference type="ARBA" id="ARBA00022618"/>
    </source>
</evidence>
<dbReference type="PANTHER" id="PTHR12663">
    <property type="entry name" value="ANDROGEN INDUCED INHIBITOR OF PROLIFERATION AS3 / PDS5-RELATED"/>
    <property type="match status" value="1"/>
</dbReference>
<keyword evidence="2" id="KW-0132">Cell division</keyword>
<evidence type="ECO:0000256" key="3">
    <source>
        <dbReference type="ARBA" id="ARBA00022763"/>
    </source>
</evidence>
<evidence type="ECO:0000313" key="9">
    <source>
        <dbReference type="EMBL" id="ERN19256.1"/>
    </source>
</evidence>
<feature type="compositionally biased region" description="Basic and acidic residues" evidence="8">
    <location>
        <begin position="1233"/>
        <end position="1242"/>
    </location>
</feature>
<dbReference type="Gene3D" id="1.25.10.10">
    <property type="entry name" value="Leucine-rich Repeat Variant"/>
    <property type="match status" value="1"/>
</dbReference>
<evidence type="ECO:0000256" key="8">
    <source>
        <dbReference type="SAM" id="MobiDB-lite"/>
    </source>
</evidence>
<accession>U5D0V9</accession>
<dbReference type="Gramene" id="ERN19256">
    <property type="protein sequence ID" value="ERN19256"/>
    <property type="gene ID" value="AMTR_s00061p00213120"/>
</dbReference>
<keyword evidence="3" id="KW-0227">DNA damage</keyword>
<dbReference type="STRING" id="13333.U5D0V9"/>
<dbReference type="GO" id="GO:0007064">
    <property type="term" value="P:mitotic sister chromatid cohesion"/>
    <property type="evidence" value="ECO:0000318"/>
    <property type="project" value="GO_Central"/>
</dbReference>
<dbReference type="OMA" id="EKWEIVA"/>
<dbReference type="SUPFAM" id="SSF48371">
    <property type="entry name" value="ARM repeat"/>
    <property type="match status" value="1"/>
</dbReference>
<feature type="compositionally biased region" description="Basic residues" evidence="8">
    <location>
        <begin position="1243"/>
        <end position="1265"/>
    </location>
</feature>
<organism evidence="9 10">
    <name type="scientific">Amborella trichopoda</name>
    <dbReference type="NCBI Taxonomy" id="13333"/>
    <lineage>
        <taxon>Eukaryota</taxon>
        <taxon>Viridiplantae</taxon>
        <taxon>Streptophyta</taxon>
        <taxon>Embryophyta</taxon>
        <taxon>Tracheophyta</taxon>
        <taxon>Spermatophyta</taxon>
        <taxon>Magnoliopsida</taxon>
        <taxon>Amborellales</taxon>
        <taxon>Amborellaceae</taxon>
        <taxon>Amborella</taxon>
    </lineage>
</organism>
<protein>
    <recommendedName>
        <fullName evidence="11">Tudor domain-containing protein</fullName>
    </recommendedName>
</protein>
<dbReference type="InterPro" id="IPR016024">
    <property type="entry name" value="ARM-type_fold"/>
</dbReference>
<evidence type="ECO:0000256" key="4">
    <source>
        <dbReference type="ARBA" id="ARBA00022776"/>
    </source>
</evidence>
<dbReference type="GO" id="GO:0140670">
    <property type="term" value="F:cohesin unloader activity"/>
    <property type="evidence" value="ECO:0000318"/>
    <property type="project" value="GO_Central"/>
</dbReference>
<evidence type="ECO:0000256" key="1">
    <source>
        <dbReference type="ARBA" id="ARBA00004123"/>
    </source>
</evidence>
<evidence type="ECO:0000313" key="10">
    <source>
        <dbReference type="Proteomes" id="UP000017836"/>
    </source>
</evidence>
<keyword evidence="6" id="KW-0539">Nucleus</keyword>
<dbReference type="GO" id="GO:0000785">
    <property type="term" value="C:chromatin"/>
    <property type="evidence" value="ECO:0000318"/>
    <property type="project" value="GO_Central"/>
</dbReference>
<dbReference type="CDD" id="cd20404">
    <property type="entry name" value="Tudor_Agenet_AtEML-like"/>
    <property type="match status" value="1"/>
</dbReference>
<feature type="compositionally biased region" description="Acidic residues" evidence="8">
    <location>
        <begin position="1518"/>
        <end position="1528"/>
    </location>
</feature>
<name>U5D0V9_AMBTC</name>
<reference evidence="10" key="1">
    <citation type="journal article" date="2013" name="Science">
        <title>The Amborella genome and the evolution of flowering plants.</title>
        <authorList>
            <consortium name="Amborella Genome Project"/>
        </authorList>
    </citation>
    <scope>NUCLEOTIDE SEQUENCE [LARGE SCALE GENOMIC DNA]</scope>
</reference>
<gene>
    <name evidence="9" type="ORF">AMTR_s00061p00213120</name>
</gene>
<feature type="region of interest" description="Disordered" evidence="8">
    <location>
        <begin position="1230"/>
        <end position="1362"/>
    </location>
</feature>
<dbReference type="EMBL" id="KI392075">
    <property type="protein sequence ID" value="ERN19256.1"/>
    <property type="molecule type" value="Genomic_DNA"/>
</dbReference>
<evidence type="ECO:0000256" key="7">
    <source>
        <dbReference type="ARBA" id="ARBA00023306"/>
    </source>
</evidence>
<dbReference type="GO" id="GO:0006281">
    <property type="term" value="P:DNA repair"/>
    <property type="evidence" value="ECO:0007669"/>
    <property type="project" value="UniProtKB-KW"/>
</dbReference>
<dbReference type="Pfam" id="PF20168">
    <property type="entry name" value="PDS5"/>
    <property type="match status" value="1"/>
</dbReference>
<feature type="region of interest" description="Disordered" evidence="8">
    <location>
        <begin position="1430"/>
        <end position="1614"/>
    </location>
</feature>
<evidence type="ECO:0008006" key="11">
    <source>
        <dbReference type="Google" id="ProtNLM"/>
    </source>
</evidence>
<dbReference type="PANTHER" id="PTHR12663:SF0">
    <property type="entry name" value="PRECOCIOUS DISSOCIATION OF SISTERS 5, ISOFORM A"/>
    <property type="match status" value="1"/>
</dbReference>
<dbReference type="GO" id="GO:0051301">
    <property type="term" value="P:cell division"/>
    <property type="evidence" value="ECO:0007669"/>
    <property type="project" value="UniProtKB-KW"/>
</dbReference>
<dbReference type="InterPro" id="IPR011989">
    <property type="entry name" value="ARM-like"/>
</dbReference>
<dbReference type="Proteomes" id="UP000017836">
    <property type="component" value="Unassembled WGS sequence"/>
</dbReference>
<feature type="compositionally biased region" description="Basic and acidic residues" evidence="8">
    <location>
        <begin position="1494"/>
        <end position="1509"/>
    </location>
</feature>
<dbReference type="InterPro" id="IPR039776">
    <property type="entry name" value="Pds5"/>
</dbReference>